<evidence type="ECO:0000256" key="1">
    <source>
        <dbReference type="SAM" id="MobiDB-lite"/>
    </source>
</evidence>
<feature type="compositionally biased region" description="Polar residues" evidence="1">
    <location>
        <begin position="17"/>
        <end position="40"/>
    </location>
</feature>
<evidence type="ECO:0000313" key="3">
    <source>
        <dbReference type="Proteomes" id="UP000186922"/>
    </source>
</evidence>
<feature type="compositionally biased region" description="Basic and acidic residues" evidence="1">
    <location>
        <begin position="1028"/>
        <end position="1050"/>
    </location>
</feature>
<feature type="compositionally biased region" description="Basic and acidic residues" evidence="1">
    <location>
        <begin position="346"/>
        <end position="367"/>
    </location>
</feature>
<feature type="region of interest" description="Disordered" evidence="1">
    <location>
        <begin position="949"/>
        <end position="1000"/>
    </location>
</feature>
<feature type="compositionally biased region" description="Basic and acidic residues" evidence="1">
    <location>
        <begin position="1236"/>
        <end position="1246"/>
    </location>
</feature>
<dbReference type="Proteomes" id="UP000186922">
    <property type="component" value="Unassembled WGS sequence"/>
</dbReference>
<feature type="region of interest" description="Disordered" evidence="1">
    <location>
        <begin position="706"/>
        <end position="732"/>
    </location>
</feature>
<name>A0A1D1UH25_RAMVA</name>
<feature type="region of interest" description="Disordered" evidence="1">
    <location>
        <begin position="1225"/>
        <end position="1246"/>
    </location>
</feature>
<feature type="region of interest" description="Disordered" evidence="1">
    <location>
        <begin position="300"/>
        <end position="394"/>
    </location>
</feature>
<feature type="region of interest" description="Disordered" evidence="1">
    <location>
        <begin position="1019"/>
        <end position="1074"/>
    </location>
</feature>
<feature type="region of interest" description="Disordered" evidence="1">
    <location>
        <begin position="1"/>
        <end position="48"/>
    </location>
</feature>
<dbReference type="OrthoDB" id="10692875at2759"/>
<feature type="compositionally biased region" description="Polar residues" evidence="1">
    <location>
        <begin position="1059"/>
        <end position="1074"/>
    </location>
</feature>
<evidence type="ECO:0000313" key="2">
    <source>
        <dbReference type="EMBL" id="GAU87705.1"/>
    </source>
</evidence>
<reference evidence="2 3" key="1">
    <citation type="journal article" date="2016" name="Nat. Commun.">
        <title>Extremotolerant tardigrade genome and improved radiotolerance of human cultured cells by tardigrade-unique protein.</title>
        <authorList>
            <person name="Hashimoto T."/>
            <person name="Horikawa D.D."/>
            <person name="Saito Y."/>
            <person name="Kuwahara H."/>
            <person name="Kozuka-Hata H."/>
            <person name="Shin-I T."/>
            <person name="Minakuchi Y."/>
            <person name="Ohishi K."/>
            <person name="Motoyama A."/>
            <person name="Aizu T."/>
            <person name="Enomoto A."/>
            <person name="Kondo K."/>
            <person name="Tanaka S."/>
            <person name="Hara Y."/>
            <person name="Koshikawa S."/>
            <person name="Sagara H."/>
            <person name="Miura T."/>
            <person name="Yokobori S."/>
            <person name="Miyagawa K."/>
            <person name="Suzuki Y."/>
            <person name="Kubo T."/>
            <person name="Oyama M."/>
            <person name="Kohara Y."/>
            <person name="Fujiyama A."/>
            <person name="Arakawa K."/>
            <person name="Katayama T."/>
            <person name="Toyoda A."/>
            <person name="Kunieda T."/>
        </authorList>
    </citation>
    <scope>NUCLEOTIDE SEQUENCE [LARGE SCALE GENOMIC DNA]</scope>
    <source>
        <strain evidence="2 3">YOKOZUNA-1</strain>
    </source>
</reference>
<proteinExistence type="predicted"/>
<protein>
    <submittedName>
        <fullName evidence="2">Uncharacterized protein</fullName>
    </submittedName>
</protein>
<accession>A0A1D1UH25</accession>
<sequence>MPPKKTKPANPAKTASKDGSSANADGPSGSISSRLAQNPLPTIDVTPSAVSPVDVLPTATKPHKNLAADVDPVPTIIPQRDQIPRSIHFVPVVDENIVPQNIPRFADEKPSIDQTKLRHHDIAVKKYPFRHEQIDHHLDQTRRVHHADFAVPQKVFNASKSDESITFEEAVLPTENFHAERPSVGQADHHDHIESEVDKMDERTQELLENTSLTSVYPTDMKSDLTLDEVPVSLLDENKVDDRAWEVSGFINDRKDVKVFFENFIFNPDTYPSSYPLLQTNIAKRKKRFTIAEPPFWQMVPPELTETPTPSHSNRHHGKTGSSPAALSPADAKNAKKGKSPVTVVEPDRDSPTDNDQQEKPIREEKKGGKKQGQRVSASDGAPSSMLKPGELTPLKNVLKGVERPQTGGSRFDLKAVASTMNKPSSIAEPAKAPEIGQPPVAEAIKERSSWEAFFGESEKLIDEAFDPNEAGTGYDTVHGPTGLRKQFLEDERTSGFFKKLLDELVTEWLHHRSSLDASTQNEGRGDERLHPSLQDALSVIRKKKKDSGNWSQQVFRGAADAYVERLEGLQKVAYPQYDRGPRQCTVPIPNLTYDKFDGVKAVLRREFSYSTKEPFMKTYESQLYPNQDPGRKTFVVGREVLRYYAPMTSAKDIDYDPRNMPCGGSYLPEHYLTPSEVKTCNPVITDMIPKKEADLTIQMKLRSVRRQEPTPRPKPVHSTLQFPKPNKPRLPRSYYNAKGSPCSLFVVRRLNPNYWPERMLPPVRPDAVRPRCLQSTKTWSIYVAIQRRLLRQVHERARRREETRRQFHLERSCYCRQGRPNYQPKFSPKKKQKVTRNQVKMRWSKLVLNHSFTGVYCPRLQPPILSPPKYQHFGGNFDVPETVMEQGYKNPLWTTLREKKASAEQGVRKDAEEKEVAVKKEKLSEVIQNAAATSQQVSTAFLVHPTSTVGAPHGKQSAKPRQLVSSSARGNKHEVGKTNIPVRGMNPQVQDLGDQDDASVHPIPTALMVEEDGISLVIPDKATARRQTGDKTSKTKPDEENRTAERSDKALPLVPRSSPRTQSPERSQMLNTDNKTASYLMPTNSLLLPGPAPENNMNIDHLSKYTFADVPPDTRYSLLNAPGGIDQLVGYTRDEILHAAVKDQSKQPPSSKPAQPPLIEVVSSSILSVQNDNKLRCSNSWDTQEGRNVGERIAEQENKAAEARDARAYIPPFQPRYMMGKQYRESKKKVITPRRASDKMEGDPQRVIRLRERERLRSGDGKSMSPLDLLFEQAARRSSNADADSGEEREKIGSVPIQCDIRLNDENTPLNHYVTFEGRPIPRKRLPRVSKVVMPILVNSAA</sequence>
<dbReference type="EMBL" id="BDGG01000001">
    <property type="protein sequence ID" value="GAU87705.1"/>
    <property type="molecule type" value="Genomic_DNA"/>
</dbReference>
<gene>
    <name evidence="2" type="primary">RvY_00516-1</name>
    <name evidence="2" type="synonym">RvY_00516.1</name>
    <name evidence="2" type="ORF">RvY_00516</name>
</gene>
<comment type="caution">
    <text evidence="2">The sequence shown here is derived from an EMBL/GenBank/DDBJ whole genome shotgun (WGS) entry which is preliminary data.</text>
</comment>
<organism evidence="2 3">
    <name type="scientific">Ramazzottius varieornatus</name>
    <name type="common">Water bear</name>
    <name type="synonym">Tardigrade</name>
    <dbReference type="NCBI Taxonomy" id="947166"/>
    <lineage>
        <taxon>Eukaryota</taxon>
        <taxon>Metazoa</taxon>
        <taxon>Ecdysozoa</taxon>
        <taxon>Tardigrada</taxon>
        <taxon>Eutardigrada</taxon>
        <taxon>Parachela</taxon>
        <taxon>Hypsibioidea</taxon>
        <taxon>Ramazzottiidae</taxon>
        <taxon>Ramazzottius</taxon>
    </lineage>
</organism>
<keyword evidence="3" id="KW-1185">Reference proteome</keyword>